<dbReference type="AlphaFoldDB" id="A0A1E5XMN6"/>
<dbReference type="EMBL" id="LAJE02000246">
    <property type="protein sequence ID" value="OEO29883.1"/>
    <property type="molecule type" value="Genomic_DNA"/>
</dbReference>
<reference evidence="2 3" key="1">
    <citation type="journal article" date="2015" name="Genome Announc.">
        <title>Genome Assemblies of Three Soil-Associated Devosia species: D. insulae, D. limi, and D. soli.</title>
        <authorList>
            <person name="Hassan Y.I."/>
            <person name="Lepp D."/>
            <person name="Zhou T."/>
        </authorList>
    </citation>
    <scope>NUCLEOTIDE SEQUENCE [LARGE SCALE GENOMIC DNA]</scope>
    <source>
        <strain evidence="2 3">DS-56</strain>
    </source>
</reference>
<dbReference type="RefSeq" id="WP_069910859.1">
    <property type="nucleotide sequence ID" value="NZ_LAJE02000246.1"/>
</dbReference>
<sequence>MIRRTTRIAAAAVAFAALAACSSIPLGTASKLRGLDYLNDDVASLLLAFDLPPSLEPVEGASTISFDITTPSSGERRIKATLVAADAGDLAGTLPPPTGERNYYLFGFSDPDKQLIREAQAWAKTLPAGNNALSISLNPKLCRTEPLDPAKTTVSALIALPGAPGLAPLLSNQPLSTILASAPIKDVPPCAGHSG</sequence>
<evidence type="ECO:0000256" key="1">
    <source>
        <dbReference type="SAM" id="SignalP"/>
    </source>
</evidence>
<dbReference type="Proteomes" id="UP000095463">
    <property type="component" value="Unassembled WGS sequence"/>
</dbReference>
<keyword evidence="1" id="KW-0732">Signal</keyword>
<dbReference type="PROSITE" id="PS51257">
    <property type="entry name" value="PROKAR_LIPOPROTEIN"/>
    <property type="match status" value="1"/>
</dbReference>
<proteinExistence type="predicted"/>
<protein>
    <recommendedName>
        <fullName evidence="4">Lipoprotein</fullName>
    </recommendedName>
</protein>
<evidence type="ECO:0008006" key="4">
    <source>
        <dbReference type="Google" id="ProtNLM"/>
    </source>
</evidence>
<evidence type="ECO:0000313" key="3">
    <source>
        <dbReference type="Proteomes" id="UP000095463"/>
    </source>
</evidence>
<feature type="chain" id="PRO_5009190400" description="Lipoprotein" evidence="1">
    <location>
        <begin position="20"/>
        <end position="195"/>
    </location>
</feature>
<gene>
    <name evidence="2" type="ORF">VW23_001465</name>
</gene>
<keyword evidence="3" id="KW-1185">Reference proteome</keyword>
<name>A0A1E5XMN6_9HYPH</name>
<comment type="caution">
    <text evidence="2">The sequence shown here is derived from an EMBL/GenBank/DDBJ whole genome shotgun (WGS) entry which is preliminary data.</text>
</comment>
<accession>A0A1E5XMN6</accession>
<evidence type="ECO:0000313" key="2">
    <source>
        <dbReference type="EMBL" id="OEO29883.1"/>
    </source>
</evidence>
<feature type="signal peptide" evidence="1">
    <location>
        <begin position="1"/>
        <end position="19"/>
    </location>
</feature>
<organism evidence="2 3">
    <name type="scientific">Devosia insulae DS-56</name>
    <dbReference type="NCBI Taxonomy" id="1116389"/>
    <lineage>
        <taxon>Bacteria</taxon>
        <taxon>Pseudomonadati</taxon>
        <taxon>Pseudomonadota</taxon>
        <taxon>Alphaproteobacteria</taxon>
        <taxon>Hyphomicrobiales</taxon>
        <taxon>Devosiaceae</taxon>
        <taxon>Devosia</taxon>
    </lineage>
</organism>
<dbReference type="OrthoDB" id="7947865at2"/>